<evidence type="ECO:0000256" key="8">
    <source>
        <dbReference type="ARBA" id="ARBA00022741"/>
    </source>
</evidence>
<dbReference type="EMBL" id="FYEH01000001">
    <property type="protein sequence ID" value="SNB56341.1"/>
    <property type="molecule type" value="Genomic_DNA"/>
</dbReference>
<dbReference type="GO" id="GO:0071555">
    <property type="term" value="P:cell wall organization"/>
    <property type="evidence" value="ECO:0007669"/>
    <property type="project" value="UniProtKB-KW"/>
</dbReference>
<comment type="cofactor">
    <cofactor evidence="1">
        <name>Mn(2+)</name>
        <dbReference type="ChEBI" id="CHEBI:29035"/>
    </cofactor>
</comment>
<comment type="function">
    <text evidence="2 14">Cell wall formation.</text>
</comment>
<protein>
    <recommendedName>
        <fullName evidence="5 14">D-alanine--D-alanine ligase</fullName>
        <ecNumber evidence="5 14">6.3.2.4</ecNumber>
    </recommendedName>
    <alternativeName>
        <fullName evidence="14">D-Ala-D-Ala ligase</fullName>
    </alternativeName>
    <alternativeName>
        <fullName evidence="14">D-alanylalanine synthetase</fullName>
    </alternativeName>
</protein>
<keyword evidence="16" id="KW-0464">Manganese</keyword>
<keyword evidence="11 14" id="KW-0573">Peptidoglycan synthesis</keyword>
<sequence>MSARKPHVAVLLGGWSSEREVSLASGKACADALERRGYEVTRIDVGRDVMAVLAALKPDVCFNALHGAFGEDGRIQAVLDIMGIPYTHSGVLASAVAMDKTMAIRLFRQAGIGTPEGYETTLEELGRAGPRIDAPFVVKPAAEGSSVGVFILPDGDTRPIFSRNALDLAKRVRVERFIAGRELTCGVLDREPLAVTEIVPKDGFYDYRAKYTEGFAYHVVPAEIPPAIEALVQDWSQRAYDALGCRGVARCDFRYDPSLAEEGLSLLEANTQPGMTPLSLVPEQAAYRGIDFDELVDRLVKEARCDH</sequence>
<evidence type="ECO:0000313" key="19">
    <source>
        <dbReference type="EMBL" id="SNB56341.1"/>
    </source>
</evidence>
<feature type="binding site" evidence="16">
    <location>
        <position position="268"/>
    </location>
    <ligand>
        <name>Mg(2+)</name>
        <dbReference type="ChEBI" id="CHEBI:18420"/>
        <label>1</label>
    </ligand>
</feature>
<proteinExistence type="inferred from homology"/>
<keyword evidence="20" id="KW-1185">Reference proteome</keyword>
<dbReference type="GO" id="GO:0008716">
    <property type="term" value="F:D-alanine-D-alanine ligase activity"/>
    <property type="evidence" value="ECO:0007669"/>
    <property type="project" value="UniProtKB-UniRule"/>
</dbReference>
<dbReference type="Pfam" id="PF01820">
    <property type="entry name" value="Dala_Dala_lig_N"/>
    <property type="match status" value="1"/>
</dbReference>
<evidence type="ECO:0000259" key="18">
    <source>
        <dbReference type="PROSITE" id="PS50975"/>
    </source>
</evidence>
<feature type="active site" evidence="15">
    <location>
        <position position="279"/>
    </location>
</feature>
<feature type="binding site" evidence="16">
    <location>
        <position position="270"/>
    </location>
    <ligand>
        <name>Mg(2+)</name>
        <dbReference type="ChEBI" id="CHEBI:18420"/>
        <label>2</label>
    </ligand>
</feature>
<dbReference type="PIRSF" id="PIRSF039102">
    <property type="entry name" value="Ddl/VanB"/>
    <property type="match status" value="1"/>
</dbReference>
<comment type="cofactor">
    <cofactor evidence="16">
        <name>Mg(2+)</name>
        <dbReference type="ChEBI" id="CHEBI:18420"/>
    </cofactor>
    <cofactor evidence="16">
        <name>Mn(2+)</name>
        <dbReference type="ChEBI" id="CHEBI:29035"/>
    </cofactor>
    <text evidence="16">Binds 2 magnesium or manganese ions per subunit.</text>
</comment>
<dbReference type="UniPathway" id="UPA00219"/>
<dbReference type="InterPro" id="IPR016185">
    <property type="entry name" value="PreATP-grasp_dom_sf"/>
</dbReference>
<evidence type="ECO:0000256" key="11">
    <source>
        <dbReference type="ARBA" id="ARBA00022984"/>
    </source>
</evidence>
<evidence type="ECO:0000313" key="20">
    <source>
        <dbReference type="Proteomes" id="UP000197065"/>
    </source>
</evidence>
<dbReference type="NCBIfam" id="TIGR01205">
    <property type="entry name" value="D_ala_D_alaTIGR"/>
    <property type="match status" value="1"/>
</dbReference>
<dbReference type="AlphaFoldDB" id="A0A212QAE1"/>
<dbReference type="GO" id="GO:0005524">
    <property type="term" value="F:ATP binding"/>
    <property type="evidence" value="ECO:0007669"/>
    <property type="project" value="UniProtKB-UniRule"/>
</dbReference>
<dbReference type="InterPro" id="IPR011127">
    <property type="entry name" value="Dala_Dala_lig_N"/>
</dbReference>
<dbReference type="InterPro" id="IPR011095">
    <property type="entry name" value="Dala_Dala_lig_C"/>
</dbReference>
<feature type="binding site" evidence="16">
    <location>
        <position position="268"/>
    </location>
    <ligand>
        <name>Mg(2+)</name>
        <dbReference type="ChEBI" id="CHEBI:18420"/>
        <label>2</label>
    </ligand>
</feature>
<dbReference type="PROSITE" id="PS00844">
    <property type="entry name" value="DALA_DALA_LIGASE_2"/>
    <property type="match status" value="1"/>
</dbReference>
<dbReference type="HAMAP" id="MF_00047">
    <property type="entry name" value="Dala_Dala_lig"/>
    <property type="match status" value="1"/>
</dbReference>
<feature type="active site" evidence="15">
    <location>
        <position position="145"/>
    </location>
</feature>
<organism evidence="19 20">
    <name type="scientific">Arboricoccus pini</name>
    <dbReference type="NCBI Taxonomy" id="1963835"/>
    <lineage>
        <taxon>Bacteria</taxon>
        <taxon>Pseudomonadati</taxon>
        <taxon>Pseudomonadota</taxon>
        <taxon>Alphaproteobacteria</taxon>
        <taxon>Geminicoccales</taxon>
        <taxon>Geminicoccaceae</taxon>
        <taxon>Arboricoccus</taxon>
    </lineage>
</organism>
<feature type="active site" evidence="15">
    <location>
        <position position="18"/>
    </location>
</feature>
<dbReference type="Gene3D" id="3.40.50.20">
    <property type="match status" value="1"/>
</dbReference>
<dbReference type="PROSITE" id="PS00843">
    <property type="entry name" value="DALA_DALA_LIGASE_1"/>
    <property type="match status" value="1"/>
</dbReference>
<dbReference type="InterPro" id="IPR013815">
    <property type="entry name" value="ATP_grasp_subdomain_1"/>
</dbReference>
<dbReference type="PANTHER" id="PTHR23132:SF23">
    <property type="entry name" value="D-ALANINE--D-ALANINE LIGASE B"/>
    <property type="match status" value="1"/>
</dbReference>
<gene>
    <name evidence="14" type="primary">ddl</name>
    <name evidence="19" type="ORF">SAMN07250955_101532</name>
</gene>
<dbReference type="GO" id="GO:0008360">
    <property type="term" value="P:regulation of cell shape"/>
    <property type="evidence" value="ECO:0007669"/>
    <property type="project" value="UniProtKB-KW"/>
</dbReference>
<dbReference type="GO" id="GO:0046872">
    <property type="term" value="F:metal ion binding"/>
    <property type="evidence" value="ECO:0007669"/>
    <property type="project" value="UniProtKB-KW"/>
</dbReference>
<dbReference type="NCBIfam" id="NF002378">
    <property type="entry name" value="PRK01372.1"/>
    <property type="match status" value="1"/>
</dbReference>
<evidence type="ECO:0000256" key="4">
    <source>
        <dbReference type="ARBA" id="ARBA00010871"/>
    </source>
</evidence>
<dbReference type="Gene3D" id="3.30.1490.20">
    <property type="entry name" value="ATP-grasp fold, A domain"/>
    <property type="match status" value="1"/>
</dbReference>
<comment type="similarity">
    <text evidence="4 14">Belongs to the D-alanine--D-alanine ligase family.</text>
</comment>
<dbReference type="RefSeq" id="WP_088559811.1">
    <property type="nucleotide sequence ID" value="NZ_FYEH01000001.1"/>
</dbReference>
<dbReference type="InterPro" id="IPR005905">
    <property type="entry name" value="D_ala_D_ala"/>
</dbReference>
<evidence type="ECO:0000256" key="1">
    <source>
        <dbReference type="ARBA" id="ARBA00001936"/>
    </source>
</evidence>
<dbReference type="Proteomes" id="UP000197065">
    <property type="component" value="Unassembled WGS sequence"/>
</dbReference>
<keyword evidence="16" id="KW-0479">Metal-binding</keyword>
<feature type="binding site" evidence="16">
    <location>
        <position position="252"/>
    </location>
    <ligand>
        <name>Mg(2+)</name>
        <dbReference type="ChEBI" id="CHEBI:18420"/>
        <label>1</label>
    </ligand>
</feature>
<evidence type="ECO:0000256" key="9">
    <source>
        <dbReference type="ARBA" id="ARBA00022840"/>
    </source>
</evidence>
<keyword evidence="10 14" id="KW-0133">Cell shape</keyword>
<dbReference type="OrthoDB" id="9813261at2"/>
<evidence type="ECO:0000256" key="3">
    <source>
        <dbReference type="ARBA" id="ARBA00004496"/>
    </source>
</evidence>
<dbReference type="GO" id="GO:0009252">
    <property type="term" value="P:peptidoglycan biosynthetic process"/>
    <property type="evidence" value="ECO:0007669"/>
    <property type="project" value="UniProtKB-UniRule"/>
</dbReference>
<keyword evidence="8 17" id="KW-0547">Nucleotide-binding</keyword>
<evidence type="ECO:0000256" key="5">
    <source>
        <dbReference type="ARBA" id="ARBA00012216"/>
    </source>
</evidence>
<dbReference type="SUPFAM" id="SSF52440">
    <property type="entry name" value="PreATP-grasp domain"/>
    <property type="match status" value="1"/>
</dbReference>
<dbReference type="InterPro" id="IPR011761">
    <property type="entry name" value="ATP-grasp"/>
</dbReference>
<evidence type="ECO:0000256" key="16">
    <source>
        <dbReference type="PIRSR" id="PIRSR039102-3"/>
    </source>
</evidence>
<reference evidence="19 20" key="1">
    <citation type="submission" date="2017-06" db="EMBL/GenBank/DDBJ databases">
        <authorList>
            <person name="Kim H.J."/>
            <person name="Triplett B.A."/>
        </authorList>
    </citation>
    <scope>NUCLEOTIDE SEQUENCE [LARGE SCALE GENOMIC DNA]</scope>
    <source>
        <strain evidence="19 20">B29T1</strain>
    </source>
</reference>
<dbReference type="InterPro" id="IPR000291">
    <property type="entry name" value="D-Ala_lig_Van_CS"/>
</dbReference>
<dbReference type="Gene3D" id="3.30.470.20">
    <property type="entry name" value="ATP-grasp fold, B domain"/>
    <property type="match status" value="1"/>
</dbReference>
<comment type="catalytic activity">
    <reaction evidence="13 14">
        <text>2 D-alanine + ATP = D-alanyl-D-alanine + ADP + phosphate + H(+)</text>
        <dbReference type="Rhea" id="RHEA:11224"/>
        <dbReference type="ChEBI" id="CHEBI:15378"/>
        <dbReference type="ChEBI" id="CHEBI:30616"/>
        <dbReference type="ChEBI" id="CHEBI:43474"/>
        <dbReference type="ChEBI" id="CHEBI:57416"/>
        <dbReference type="ChEBI" id="CHEBI:57822"/>
        <dbReference type="ChEBI" id="CHEBI:456216"/>
        <dbReference type="EC" id="6.3.2.4"/>
    </reaction>
</comment>
<evidence type="ECO:0000256" key="12">
    <source>
        <dbReference type="ARBA" id="ARBA00023316"/>
    </source>
</evidence>
<accession>A0A212QAE1</accession>
<keyword evidence="12 14" id="KW-0961">Cell wall biogenesis/degradation</keyword>
<comment type="pathway">
    <text evidence="14">Cell wall biogenesis; peptidoglycan biosynthesis.</text>
</comment>
<evidence type="ECO:0000256" key="15">
    <source>
        <dbReference type="PIRSR" id="PIRSR039102-1"/>
    </source>
</evidence>
<keyword evidence="9 17" id="KW-0067">ATP-binding</keyword>
<keyword evidence="16" id="KW-0460">Magnesium</keyword>
<dbReference type="SUPFAM" id="SSF56059">
    <property type="entry name" value="Glutathione synthetase ATP-binding domain-like"/>
    <property type="match status" value="1"/>
</dbReference>
<comment type="subcellular location">
    <subcellularLocation>
        <location evidence="3 14">Cytoplasm</location>
    </subcellularLocation>
</comment>
<evidence type="ECO:0000256" key="10">
    <source>
        <dbReference type="ARBA" id="ARBA00022960"/>
    </source>
</evidence>
<dbReference type="GO" id="GO:0005737">
    <property type="term" value="C:cytoplasm"/>
    <property type="evidence" value="ECO:0007669"/>
    <property type="project" value="UniProtKB-SubCell"/>
</dbReference>
<dbReference type="PANTHER" id="PTHR23132">
    <property type="entry name" value="D-ALANINE--D-ALANINE LIGASE"/>
    <property type="match status" value="1"/>
</dbReference>
<dbReference type="Pfam" id="PF07478">
    <property type="entry name" value="Dala_Dala_lig_C"/>
    <property type="match status" value="1"/>
</dbReference>
<evidence type="ECO:0000256" key="13">
    <source>
        <dbReference type="ARBA" id="ARBA00047614"/>
    </source>
</evidence>
<keyword evidence="7 14" id="KW-0436">Ligase</keyword>
<evidence type="ECO:0000256" key="17">
    <source>
        <dbReference type="PROSITE-ProRule" id="PRU00409"/>
    </source>
</evidence>
<evidence type="ECO:0000256" key="7">
    <source>
        <dbReference type="ARBA" id="ARBA00022598"/>
    </source>
</evidence>
<dbReference type="EC" id="6.3.2.4" evidence="5 14"/>
<evidence type="ECO:0000256" key="6">
    <source>
        <dbReference type="ARBA" id="ARBA00022490"/>
    </source>
</evidence>
<feature type="domain" description="ATP-grasp" evidence="18">
    <location>
        <begin position="104"/>
        <end position="301"/>
    </location>
</feature>
<name>A0A212QAE1_9PROT</name>
<evidence type="ECO:0000256" key="2">
    <source>
        <dbReference type="ARBA" id="ARBA00003921"/>
    </source>
</evidence>
<dbReference type="PROSITE" id="PS50975">
    <property type="entry name" value="ATP_GRASP"/>
    <property type="match status" value="1"/>
</dbReference>
<evidence type="ECO:0000256" key="14">
    <source>
        <dbReference type="HAMAP-Rule" id="MF_00047"/>
    </source>
</evidence>
<keyword evidence="6 14" id="KW-0963">Cytoplasm</keyword>